<evidence type="ECO:0000256" key="1">
    <source>
        <dbReference type="ARBA" id="ARBA00007340"/>
    </source>
</evidence>
<name>A0A8J5XI22_DIALT</name>
<dbReference type="GO" id="GO:0003743">
    <property type="term" value="F:translation initiation factor activity"/>
    <property type="evidence" value="ECO:0007669"/>
    <property type="project" value="InterPro"/>
</dbReference>
<dbReference type="GO" id="GO:0005634">
    <property type="term" value="C:nucleus"/>
    <property type="evidence" value="ECO:0007669"/>
    <property type="project" value="TreeGrafter"/>
</dbReference>
<evidence type="ECO:0000256" key="2">
    <source>
        <dbReference type="ARBA" id="ARBA00022884"/>
    </source>
</evidence>
<dbReference type="InterPro" id="IPR012340">
    <property type="entry name" value="NA-bd_OB-fold"/>
</dbReference>
<comment type="caution">
    <text evidence="5">The sequence shown here is derived from an EMBL/GenBank/DDBJ whole genome shotgun (WGS) entry which is preliminary data.</text>
</comment>
<dbReference type="OrthoDB" id="1738325at2759"/>
<dbReference type="AlphaFoldDB" id="A0A8J5XI22"/>
<accession>A0A8J5XI22</accession>
<feature type="domain" description="S1-like" evidence="4">
    <location>
        <begin position="24"/>
        <end position="80"/>
    </location>
</feature>
<evidence type="ECO:0000256" key="3">
    <source>
        <dbReference type="SAM" id="MobiDB-lite"/>
    </source>
</evidence>
<keyword evidence="6" id="KW-1185">Reference proteome</keyword>
<keyword evidence="2" id="KW-0694">RNA-binding</keyword>
<evidence type="ECO:0000259" key="4">
    <source>
        <dbReference type="Pfam" id="PF01176"/>
    </source>
</evidence>
<dbReference type="PANTHER" id="PTHR21641">
    <property type="entry name" value="TRANSLATION INITIATION FACTOR-RELATED"/>
    <property type="match status" value="1"/>
</dbReference>
<dbReference type="EMBL" id="JAGTXO010000012">
    <property type="protein sequence ID" value="KAG8464743.1"/>
    <property type="molecule type" value="Genomic_DNA"/>
</dbReference>
<dbReference type="InterPro" id="IPR039294">
    <property type="entry name" value="EIF1AD"/>
</dbReference>
<feature type="compositionally biased region" description="Acidic residues" evidence="3">
    <location>
        <begin position="136"/>
        <end position="156"/>
    </location>
</feature>
<dbReference type="SMART" id="SM00652">
    <property type="entry name" value="eIF1a"/>
    <property type="match status" value="1"/>
</dbReference>
<sequence length="162" mass="17974">MATRQLLQRQVLRADPFPVPEGAQRVAKVVAITGGNAIEVHVAGMADADATVHARLPSKFKKAAWFRAGDYVIVDFEGDDASMASGWVVHALHKPQVKHLRDCRMWPAEFEEAAPRAFASDQGDEYLVNQNHVSIEDEDAEGEEEEESSGEVEESDERNCQR</sequence>
<proteinExistence type="inferred from homology"/>
<reference evidence="5" key="1">
    <citation type="submission" date="2021-05" db="EMBL/GenBank/DDBJ databases">
        <title>The genome of the haptophyte Pavlova lutheri (Diacronema luteri, Pavlovales) - a model for lipid biosynthesis in eukaryotic algae.</title>
        <authorList>
            <person name="Hulatt C.J."/>
            <person name="Posewitz M.C."/>
        </authorList>
    </citation>
    <scope>NUCLEOTIDE SEQUENCE</scope>
    <source>
        <strain evidence="5">NIVA-4/92</strain>
    </source>
</reference>
<feature type="region of interest" description="Disordered" evidence="3">
    <location>
        <begin position="130"/>
        <end position="162"/>
    </location>
</feature>
<dbReference type="PANTHER" id="PTHR21641:SF0">
    <property type="entry name" value="RNA-BINDING PROTEIN EIF1AD-RELATED"/>
    <property type="match status" value="1"/>
</dbReference>
<dbReference type="GO" id="GO:0003723">
    <property type="term" value="F:RNA binding"/>
    <property type="evidence" value="ECO:0007669"/>
    <property type="project" value="UniProtKB-KW"/>
</dbReference>
<dbReference type="Pfam" id="PF01176">
    <property type="entry name" value="eIF-1a"/>
    <property type="match status" value="1"/>
</dbReference>
<gene>
    <name evidence="5" type="ORF">KFE25_010111</name>
</gene>
<evidence type="ECO:0000313" key="5">
    <source>
        <dbReference type="EMBL" id="KAG8464743.1"/>
    </source>
</evidence>
<dbReference type="Gene3D" id="2.40.50.140">
    <property type="entry name" value="Nucleic acid-binding proteins"/>
    <property type="match status" value="1"/>
</dbReference>
<dbReference type="InterPro" id="IPR001253">
    <property type="entry name" value="TIF_eIF-1A"/>
</dbReference>
<comment type="similarity">
    <text evidence="1">Belongs to the EIF1AD family.</text>
</comment>
<dbReference type="InterPro" id="IPR006196">
    <property type="entry name" value="RNA-binding_domain_S1_IF1"/>
</dbReference>
<organism evidence="5 6">
    <name type="scientific">Diacronema lutheri</name>
    <name type="common">Unicellular marine alga</name>
    <name type="synonym">Monochrysis lutheri</name>
    <dbReference type="NCBI Taxonomy" id="2081491"/>
    <lineage>
        <taxon>Eukaryota</taxon>
        <taxon>Haptista</taxon>
        <taxon>Haptophyta</taxon>
        <taxon>Pavlovophyceae</taxon>
        <taxon>Pavlovales</taxon>
        <taxon>Pavlovaceae</taxon>
        <taxon>Diacronema</taxon>
    </lineage>
</organism>
<evidence type="ECO:0000313" key="6">
    <source>
        <dbReference type="Proteomes" id="UP000751190"/>
    </source>
</evidence>
<dbReference type="Proteomes" id="UP000751190">
    <property type="component" value="Unassembled WGS sequence"/>
</dbReference>
<dbReference type="OMA" id="NGHECAG"/>
<dbReference type="SUPFAM" id="SSF50249">
    <property type="entry name" value="Nucleic acid-binding proteins"/>
    <property type="match status" value="1"/>
</dbReference>
<protein>
    <recommendedName>
        <fullName evidence="4">S1-like domain-containing protein</fullName>
    </recommendedName>
</protein>